<keyword evidence="3" id="KW-1185">Reference proteome</keyword>
<evidence type="ECO:0000256" key="1">
    <source>
        <dbReference type="SAM" id="MobiDB-lite"/>
    </source>
</evidence>
<dbReference type="Proteomes" id="UP001341840">
    <property type="component" value="Unassembled WGS sequence"/>
</dbReference>
<evidence type="ECO:0000313" key="2">
    <source>
        <dbReference type="EMBL" id="MED6220274.1"/>
    </source>
</evidence>
<name>A0ABU6ZE87_9FABA</name>
<protein>
    <submittedName>
        <fullName evidence="2">Uncharacterized protein</fullName>
    </submittedName>
</protein>
<reference evidence="2 3" key="1">
    <citation type="journal article" date="2023" name="Plants (Basel)">
        <title>Bridging the Gap: Combining Genomics and Transcriptomics Approaches to Understand Stylosanthes scabra, an Orphan Legume from the Brazilian Caatinga.</title>
        <authorList>
            <person name="Ferreira-Neto J.R.C."/>
            <person name="da Silva M.D."/>
            <person name="Binneck E."/>
            <person name="de Melo N.F."/>
            <person name="da Silva R.H."/>
            <person name="de Melo A.L.T.M."/>
            <person name="Pandolfi V."/>
            <person name="Bustamante F.O."/>
            <person name="Brasileiro-Vidal A.C."/>
            <person name="Benko-Iseppon A.M."/>
        </authorList>
    </citation>
    <scope>NUCLEOTIDE SEQUENCE [LARGE SCALE GENOMIC DNA]</scope>
    <source>
        <tissue evidence="2">Leaves</tissue>
    </source>
</reference>
<feature type="region of interest" description="Disordered" evidence="1">
    <location>
        <begin position="1"/>
        <end position="54"/>
    </location>
</feature>
<proteinExistence type="predicted"/>
<accession>A0ABU6ZE87</accession>
<feature type="compositionally biased region" description="Basic and acidic residues" evidence="1">
    <location>
        <begin position="22"/>
        <end position="37"/>
    </location>
</feature>
<comment type="caution">
    <text evidence="2">The sequence shown here is derived from an EMBL/GenBank/DDBJ whole genome shotgun (WGS) entry which is preliminary data.</text>
</comment>
<gene>
    <name evidence="2" type="ORF">PIB30_043307</name>
</gene>
<dbReference type="EMBL" id="JASCZI010272112">
    <property type="protein sequence ID" value="MED6220274.1"/>
    <property type="molecule type" value="Genomic_DNA"/>
</dbReference>
<evidence type="ECO:0000313" key="3">
    <source>
        <dbReference type="Proteomes" id="UP001341840"/>
    </source>
</evidence>
<organism evidence="2 3">
    <name type="scientific">Stylosanthes scabra</name>
    <dbReference type="NCBI Taxonomy" id="79078"/>
    <lineage>
        <taxon>Eukaryota</taxon>
        <taxon>Viridiplantae</taxon>
        <taxon>Streptophyta</taxon>
        <taxon>Embryophyta</taxon>
        <taxon>Tracheophyta</taxon>
        <taxon>Spermatophyta</taxon>
        <taxon>Magnoliopsida</taxon>
        <taxon>eudicotyledons</taxon>
        <taxon>Gunneridae</taxon>
        <taxon>Pentapetalae</taxon>
        <taxon>rosids</taxon>
        <taxon>fabids</taxon>
        <taxon>Fabales</taxon>
        <taxon>Fabaceae</taxon>
        <taxon>Papilionoideae</taxon>
        <taxon>50 kb inversion clade</taxon>
        <taxon>dalbergioids sensu lato</taxon>
        <taxon>Dalbergieae</taxon>
        <taxon>Pterocarpus clade</taxon>
        <taxon>Stylosanthes</taxon>
    </lineage>
</organism>
<sequence length="54" mass="5814">MVTEGGLGGAAAVRRRRAQTKGQRDERIVDGKKDENRLLSIEPRPGAMSPRPGA</sequence>